<organism evidence="4 5">
    <name type="scientific">Lignipirellula cremea</name>
    <dbReference type="NCBI Taxonomy" id="2528010"/>
    <lineage>
        <taxon>Bacteria</taxon>
        <taxon>Pseudomonadati</taxon>
        <taxon>Planctomycetota</taxon>
        <taxon>Planctomycetia</taxon>
        <taxon>Pirellulales</taxon>
        <taxon>Pirellulaceae</taxon>
        <taxon>Lignipirellula</taxon>
    </lineage>
</organism>
<dbReference type="PANTHER" id="PTHR33490:SF3">
    <property type="entry name" value="CONSERVED INTEGRAL MEMBRANE PROTEIN"/>
    <property type="match status" value="1"/>
</dbReference>
<feature type="chain" id="PRO_5021934983" evidence="2">
    <location>
        <begin position="27"/>
        <end position="413"/>
    </location>
</feature>
<name>A0A518DWB1_9BACT</name>
<sequence length="413" mass="44487" precursor="true">MTAMQRALGAIAFLALAIASLTVASARTWTDATGKFRMEAELVSANDSQVVLKTTDGRELTVPLAQLSRNDRVYLARIKAAGTDAPTEPTEPTGSDSATDSPNAIPMGTPGQNPAPGQSNEDANGPQYGEPVTLTIVKGVRITTPGGARGVTATFPIPATWPEQAVEELQTDHPASVQRAGTRDLPGGSQQIVLSIPLMKAGEVAEVANTYRVQRRPIEPPADTSRLQRPPRPVGELRQYLGASPGIQTANTRFRKTAEEIAAGEVEGWALVKKTFDWVRANMKYVGGELRGALWAAEHGQGDCEEYTSLFIALSRANGVPARAVWVPGHCYAEFYLEDASGRGWWFPCDALQENEPGRLRRTLPILQKGDSFEVPELRGKQRYLSESLTARDVGRGAPPQLEAILRNADAAP</sequence>
<dbReference type="InterPro" id="IPR007131">
    <property type="entry name" value="SHD1"/>
</dbReference>
<dbReference type="Gene3D" id="3.10.620.30">
    <property type="match status" value="1"/>
</dbReference>
<dbReference type="GO" id="GO:0030674">
    <property type="term" value="F:protein-macromolecule adaptor activity"/>
    <property type="evidence" value="ECO:0007669"/>
    <property type="project" value="InterPro"/>
</dbReference>
<dbReference type="GO" id="GO:0042802">
    <property type="term" value="F:identical protein binding"/>
    <property type="evidence" value="ECO:0007669"/>
    <property type="project" value="InterPro"/>
</dbReference>
<feature type="compositionally biased region" description="Polar residues" evidence="1">
    <location>
        <begin position="90"/>
        <end position="102"/>
    </location>
</feature>
<evidence type="ECO:0000313" key="5">
    <source>
        <dbReference type="Proteomes" id="UP000317648"/>
    </source>
</evidence>
<dbReference type="GO" id="GO:0008092">
    <property type="term" value="F:cytoskeletal protein binding"/>
    <property type="evidence" value="ECO:0007669"/>
    <property type="project" value="InterPro"/>
</dbReference>
<dbReference type="OrthoDB" id="9804872at2"/>
<feature type="compositionally biased region" description="Polar residues" evidence="1">
    <location>
        <begin position="110"/>
        <end position="122"/>
    </location>
</feature>
<dbReference type="EMBL" id="CP036433">
    <property type="protein sequence ID" value="QDU96125.1"/>
    <property type="molecule type" value="Genomic_DNA"/>
</dbReference>
<evidence type="ECO:0000313" key="4">
    <source>
        <dbReference type="EMBL" id="QDU96125.1"/>
    </source>
</evidence>
<accession>A0A518DWB1</accession>
<dbReference type="SMART" id="SM00460">
    <property type="entry name" value="TGc"/>
    <property type="match status" value="1"/>
</dbReference>
<protein>
    <submittedName>
        <fullName evidence="4">Transglutaminase-like superfamily protein</fullName>
    </submittedName>
</protein>
<reference evidence="4 5" key="1">
    <citation type="submission" date="2019-02" db="EMBL/GenBank/DDBJ databases">
        <title>Deep-cultivation of Planctomycetes and their phenomic and genomic characterization uncovers novel biology.</title>
        <authorList>
            <person name="Wiegand S."/>
            <person name="Jogler M."/>
            <person name="Boedeker C."/>
            <person name="Pinto D."/>
            <person name="Vollmers J."/>
            <person name="Rivas-Marin E."/>
            <person name="Kohn T."/>
            <person name="Peeters S.H."/>
            <person name="Heuer A."/>
            <person name="Rast P."/>
            <person name="Oberbeckmann S."/>
            <person name="Bunk B."/>
            <person name="Jeske O."/>
            <person name="Meyerdierks A."/>
            <person name="Storesund J.E."/>
            <person name="Kallscheuer N."/>
            <person name="Luecker S."/>
            <person name="Lage O.M."/>
            <person name="Pohl T."/>
            <person name="Merkel B.J."/>
            <person name="Hornburger P."/>
            <person name="Mueller R.-W."/>
            <person name="Bruemmer F."/>
            <person name="Labrenz M."/>
            <person name="Spormann A.M."/>
            <person name="Op den Camp H."/>
            <person name="Overmann J."/>
            <person name="Amann R."/>
            <person name="Jetten M.S.M."/>
            <person name="Mascher T."/>
            <person name="Medema M.H."/>
            <person name="Devos D.P."/>
            <person name="Kaster A.-K."/>
            <person name="Ovreas L."/>
            <person name="Rohde M."/>
            <person name="Galperin M.Y."/>
            <person name="Jogler C."/>
        </authorList>
    </citation>
    <scope>NUCLEOTIDE SEQUENCE [LARGE SCALE GENOMIC DNA]</scope>
    <source>
        <strain evidence="4 5">Pla85_3_4</strain>
    </source>
</reference>
<dbReference type="Proteomes" id="UP000317648">
    <property type="component" value="Chromosome"/>
</dbReference>
<proteinExistence type="predicted"/>
<evidence type="ECO:0000259" key="3">
    <source>
        <dbReference type="SMART" id="SM00460"/>
    </source>
</evidence>
<gene>
    <name evidence="4" type="ORF">Pla8534_39440</name>
</gene>
<dbReference type="AlphaFoldDB" id="A0A518DWB1"/>
<feature type="region of interest" description="Disordered" evidence="1">
    <location>
        <begin position="80"/>
        <end position="127"/>
    </location>
</feature>
<dbReference type="PANTHER" id="PTHR33490">
    <property type="entry name" value="BLR5614 PROTEIN-RELATED"/>
    <property type="match status" value="1"/>
</dbReference>
<dbReference type="KEGG" id="lcre:Pla8534_39440"/>
<evidence type="ECO:0000256" key="2">
    <source>
        <dbReference type="SAM" id="SignalP"/>
    </source>
</evidence>
<evidence type="ECO:0000256" key="1">
    <source>
        <dbReference type="SAM" id="MobiDB-lite"/>
    </source>
</evidence>
<dbReference type="InterPro" id="IPR002931">
    <property type="entry name" value="Transglutaminase-like"/>
</dbReference>
<dbReference type="SUPFAM" id="SSF54001">
    <property type="entry name" value="Cysteine proteinases"/>
    <property type="match status" value="1"/>
</dbReference>
<keyword evidence="5" id="KW-1185">Reference proteome</keyword>
<dbReference type="Gene3D" id="2.30.30.700">
    <property type="entry name" value="SLA1 homology domain 1"/>
    <property type="match status" value="1"/>
</dbReference>
<feature type="domain" description="Transglutaminase-like" evidence="3">
    <location>
        <begin position="296"/>
        <end position="353"/>
    </location>
</feature>
<dbReference type="Pfam" id="PF03983">
    <property type="entry name" value="SHD1"/>
    <property type="match status" value="1"/>
</dbReference>
<dbReference type="GO" id="GO:0043130">
    <property type="term" value="F:ubiquitin binding"/>
    <property type="evidence" value="ECO:0007669"/>
    <property type="project" value="InterPro"/>
</dbReference>
<dbReference type="InterPro" id="IPR038765">
    <property type="entry name" value="Papain-like_cys_pep_sf"/>
</dbReference>
<feature type="signal peptide" evidence="2">
    <location>
        <begin position="1"/>
        <end position="26"/>
    </location>
</feature>
<dbReference type="Pfam" id="PF01841">
    <property type="entry name" value="Transglut_core"/>
    <property type="match status" value="1"/>
</dbReference>
<keyword evidence="2" id="KW-0732">Signal</keyword>